<dbReference type="NCBIfam" id="NF009438">
    <property type="entry name" value="PRK12797.1"/>
    <property type="match status" value="1"/>
</dbReference>
<keyword evidence="14" id="KW-0282">Flagellum</keyword>
<dbReference type="PANTHER" id="PTHR30587">
    <property type="entry name" value="FLAGELLAR BIOSYNTHETIC PROTEIN FLIP"/>
    <property type="match status" value="1"/>
</dbReference>
<sequence>MINKNKKSLLSLNKIVTLLFTILSFLLISNTSFAADDLSLSALTLTTNPDGSQEYSVTLQILIFMTALSFIPAAVIMMTSFTRIVVVMAILRQAFGLQQTPSNQVIIGITLFMTLFIMTPVYNEINERAIQPYLQEQLTSVEAINKAKVPLRAFMLEQTRIKDLDTLAQMAGIDQVDQPTDLPMTVIIPAFVISELKTAFQIGFMLFIPFLIIDLVVASILMAMGMMMLSPMIVSLPFKLMLFVLIDGWNLVIGTLATSYGMGAT</sequence>
<evidence type="ECO:0000256" key="13">
    <source>
        <dbReference type="RuleBase" id="RU362069"/>
    </source>
</evidence>
<evidence type="ECO:0000256" key="6">
    <source>
        <dbReference type="ARBA" id="ARBA00022692"/>
    </source>
</evidence>
<keyword evidence="12 13" id="KW-1006">Bacterial flagellum protein export</keyword>
<keyword evidence="9 13" id="KW-1133">Transmembrane helix</keyword>
<protein>
    <recommendedName>
        <fullName evidence="3 13">Flagellar biosynthetic protein FliP</fullName>
    </recommendedName>
</protein>
<feature type="transmembrane region" description="Helical" evidence="13">
    <location>
        <begin position="103"/>
        <end position="122"/>
    </location>
</feature>
<evidence type="ECO:0000256" key="12">
    <source>
        <dbReference type="ARBA" id="ARBA00023225"/>
    </source>
</evidence>
<name>A0A222G3V3_9GAMM</name>
<keyword evidence="11" id="KW-0975">Bacterial flagellum</keyword>
<evidence type="ECO:0000256" key="10">
    <source>
        <dbReference type="ARBA" id="ARBA00023136"/>
    </source>
</evidence>
<dbReference type="PROSITE" id="PS01061">
    <property type="entry name" value="FLIP_2"/>
    <property type="match status" value="1"/>
</dbReference>
<dbReference type="OrthoDB" id="9805111at2"/>
<evidence type="ECO:0000256" key="3">
    <source>
        <dbReference type="ARBA" id="ARBA00021714"/>
    </source>
</evidence>
<dbReference type="GO" id="GO:0009306">
    <property type="term" value="P:protein secretion"/>
    <property type="evidence" value="ECO:0007669"/>
    <property type="project" value="UniProtKB-UniRule"/>
</dbReference>
<dbReference type="PRINTS" id="PR01302">
    <property type="entry name" value="TYPE3IMPPROT"/>
</dbReference>
<dbReference type="AlphaFoldDB" id="A0A222G3V3"/>
<evidence type="ECO:0000256" key="5">
    <source>
        <dbReference type="ARBA" id="ARBA00022475"/>
    </source>
</evidence>
<organism evidence="14 15">
    <name type="scientific">Cognaticolwellia beringensis</name>
    <dbReference type="NCBI Taxonomy" id="1967665"/>
    <lineage>
        <taxon>Bacteria</taxon>
        <taxon>Pseudomonadati</taxon>
        <taxon>Pseudomonadota</taxon>
        <taxon>Gammaproteobacteria</taxon>
        <taxon>Alteromonadales</taxon>
        <taxon>Colwelliaceae</taxon>
        <taxon>Cognaticolwellia</taxon>
    </lineage>
</organism>
<comment type="subcellular location">
    <subcellularLocation>
        <location evidence="13">Cell membrane</location>
        <topology evidence="13">Multi-pass membrane protein</topology>
    </subcellularLocation>
    <subcellularLocation>
        <location evidence="13">Bacterial flagellum basal body</location>
    </subcellularLocation>
</comment>
<accession>A0A222G3V3</accession>
<dbReference type="NCBIfam" id="TIGR01103">
    <property type="entry name" value="fliP"/>
    <property type="match status" value="1"/>
</dbReference>
<dbReference type="GO" id="GO:0044781">
    <property type="term" value="P:bacterial-type flagellum organization"/>
    <property type="evidence" value="ECO:0007669"/>
    <property type="project" value="UniProtKB-UniRule"/>
</dbReference>
<keyword evidence="15" id="KW-1185">Reference proteome</keyword>
<dbReference type="GO" id="GO:0005886">
    <property type="term" value="C:plasma membrane"/>
    <property type="evidence" value="ECO:0007669"/>
    <property type="project" value="UniProtKB-SubCell"/>
</dbReference>
<dbReference type="Pfam" id="PF00813">
    <property type="entry name" value="FliP"/>
    <property type="match status" value="1"/>
</dbReference>
<evidence type="ECO:0000256" key="1">
    <source>
        <dbReference type="ARBA" id="ARBA00003663"/>
    </source>
</evidence>
<evidence type="ECO:0000256" key="4">
    <source>
        <dbReference type="ARBA" id="ARBA00022448"/>
    </source>
</evidence>
<dbReference type="Proteomes" id="UP000202259">
    <property type="component" value="Chromosome"/>
</dbReference>
<evidence type="ECO:0000256" key="7">
    <source>
        <dbReference type="ARBA" id="ARBA00022795"/>
    </source>
</evidence>
<keyword evidence="8 13" id="KW-0653">Protein transport</keyword>
<evidence type="ECO:0000256" key="9">
    <source>
        <dbReference type="ARBA" id="ARBA00022989"/>
    </source>
</evidence>
<keyword evidence="4 13" id="KW-0813">Transport</keyword>
<dbReference type="GO" id="GO:0009425">
    <property type="term" value="C:bacterial-type flagellum basal body"/>
    <property type="evidence" value="ECO:0007669"/>
    <property type="project" value="UniProtKB-SubCell"/>
</dbReference>
<dbReference type="InterPro" id="IPR005837">
    <property type="entry name" value="FliP"/>
</dbReference>
<keyword evidence="10 13" id="KW-0472">Membrane</keyword>
<dbReference type="KEGG" id="cber:B5D82_01660"/>
<reference evidence="14 15" key="1">
    <citation type="submission" date="2017-08" db="EMBL/GenBank/DDBJ databases">
        <title>Complete genome of Colwellia sp. NB097-1, a psychrophile bacterium ioslated from Bering Sea.</title>
        <authorList>
            <person name="Chen X."/>
        </authorList>
    </citation>
    <scope>NUCLEOTIDE SEQUENCE [LARGE SCALE GENOMIC DNA]</scope>
    <source>
        <strain evidence="14 15">NB097-1</strain>
    </source>
</reference>
<dbReference type="PRINTS" id="PR00951">
    <property type="entry name" value="FLGBIOSNFLIP"/>
</dbReference>
<dbReference type="EMBL" id="CP020465">
    <property type="protein sequence ID" value="ASP46598.1"/>
    <property type="molecule type" value="Genomic_DNA"/>
</dbReference>
<evidence type="ECO:0000256" key="11">
    <source>
        <dbReference type="ARBA" id="ARBA00023143"/>
    </source>
</evidence>
<dbReference type="PROSITE" id="PS01060">
    <property type="entry name" value="FLIP_1"/>
    <property type="match status" value="1"/>
</dbReference>
<evidence type="ECO:0000256" key="2">
    <source>
        <dbReference type="ARBA" id="ARBA00006257"/>
    </source>
</evidence>
<keyword evidence="6 13" id="KW-0812">Transmembrane</keyword>
<feature type="transmembrane region" description="Helical" evidence="13">
    <location>
        <begin position="240"/>
        <end position="262"/>
    </location>
</feature>
<evidence type="ECO:0000313" key="15">
    <source>
        <dbReference type="Proteomes" id="UP000202259"/>
    </source>
</evidence>
<feature type="transmembrane region" description="Helical" evidence="13">
    <location>
        <begin position="204"/>
        <end position="228"/>
    </location>
</feature>
<evidence type="ECO:0000256" key="8">
    <source>
        <dbReference type="ARBA" id="ARBA00022927"/>
    </source>
</evidence>
<dbReference type="RefSeq" id="WP_081148704.1">
    <property type="nucleotide sequence ID" value="NZ_CP020465.1"/>
</dbReference>
<comment type="function">
    <text evidence="1 13">Plays a role in the flagellum-specific transport system.</text>
</comment>
<feature type="transmembrane region" description="Helical" evidence="13">
    <location>
        <begin position="58"/>
        <end position="91"/>
    </location>
</feature>
<dbReference type="InterPro" id="IPR005838">
    <property type="entry name" value="T3SS_IM_P"/>
</dbReference>
<keyword evidence="14" id="KW-0966">Cell projection</keyword>
<keyword evidence="5 13" id="KW-1003">Cell membrane</keyword>
<gene>
    <name evidence="13 14" type="primary">fliP</name>
    <name evidence="14" type="ORF">B5D82_01660</name>
</gene>
<keyword evidence="7 13" id="KW-1005">Bacterial flagellum biogenesis</keyword>
<comment type="similarity">
    <text evidence="2 13">Belongs to the FliP/MopC/SpaP family.</text>
</comment>
<keyword evidence="14" id="KW-0969">Cilium</keyword>
<evidence type="ECO:0000313" key="14">
    <source>
        <dbReference type="EMBL" id="ASP46598.1"/>
    </source>
</evidence>
<proteinExistence type="inferred from homology"/>
<dbReference type="PANTHER" id="PTHR30587:SF0">
    <property type="entry name" value="FLAGELLAR BIOSYNTHETIC PROTEIN FLIP"/>
    <property type="match status" value="1"/>
</dbReference>